<evidence type="ECO:0000256" key="7">
    <source>
        <dbReference type="PROSITE-ProRule" id="PRU01091"/>
    </source>
</evidence>
<dbReference type="SMART" id="SM00448">
    <property type="entry name" value="REC"/>
    <property type="match status" value="1"/>
</dbReference>
<dbReference type="InterPro" id="IPR011006">
    <property type="entry name" value="CheY-like_superfamily"/>
</dbReference>
<reference evidence="10" key="1">
    <citation type="submission" date="2021-04" db="EMBL/GenBank/DDBJ databases">
        <title>Phylogenetic analysis of Acidobacteriaceae.</title>
        <authorList>
            <person name="Qiu L."/>
            <person name="Zhang Q."/>
        </authorList>
    </citation>
    <scope>NUCLEOTIDE SEQUENCE</scope>
    <source>
        <strain evidence="10">DSM 25168</strain>
    </source>
</reference>
<evidence type="ECO:0000259" key="8">
    <source>
        <dbReference type="PROSITE" id="PS50110"/>
    </source>
</evidence>
<evidence type="ECO:0000256" key="4">
    <source>
        <dbReference type="ARBA" id="ARBA00023125"/>
    </source>
</evidence>
<dbReference type="InterPro" id="IPR036388">
    <property type="entry name" value="WH-like_DNA-bd_sf"/>
</dbReference>
<dbReference type="InterPro" id="IPR001789">
    <property type="entry name" value="Sig_transdc_resp-reg_receiver"/>
</dbReference>
<dbReference type="InterPro" id="IPR016032">
    <property type="entry name" value="Sig_transdc_resp-reg_C-effctor"/>
</dbReference>
<dbReference type="AlphaFoldDB" id="A0A9J7BSB9"/>
<dbReference type="Pfam" id="PF00486">
    <property type="entry name" value="Trans_reg_C"/>
    <property type="match status" value="1"/>
</dbReference>
<feature type="modified residue" description="4-aspartylphosphate" evidence="6">
    <location>
        <position position="53"/>
    </location>
</feature>
<dbReference type="KEGG" id="orp:MOP44_07450"/>
<feature type="DNA-binding region" description="OmpR/PhoB-type" evidence="7">
    <location>
        <begin position="129"/>
        <end position="228"/>
    </location>
</feature>
<organism evidence="10 11">
    <name type="scientific">Occallatibacter riparius</name>
    <dbReference type="NCBI Taxonomy" id="1002689"/>
    <lineage>
        <taxon>Bacteria</taxon>
        <taxon>Pseudomonadati</taxon>
        <taxon>Acidobacteriota</taxon>
        <taxon>Terriglobia</taxon>
        <taxon>Terriglobales</taxon>
        <taxon>Acidobacteriaceae</taxon>
        <taxon>Occallatibacter</taxon>
    </lineage>
</organism>
<dbReference type="GO" id="GO:0005829">
    <property type="term" value="C:cytosol"/>
    <property type="evidence" value="ECO:0007669"/>
    <property type="project" value="TreeGrafter"/>
</dbReference>
<dbReference type="SUPFAM" id="SSF52172">
    <property type="entry name" value="CheY-like"/>
    <property type="match status" value="1"/>
</dbReference>
<keyword evidence="5" id="KW-0804">Transcription</keyword>
<dbReference type="RefSeq" id="WP_260795371.1">
    <property type="nucleotide sequence ID" value="NZ_CP093313.1"/>
</dbReference>
<evidence type="ECO:0000256" key="3">
    <source>
        <dbReference type="ARBA" id="ARBA00023015"/>
    </source>
</evidence>
<keyword evidence="1 6" id="KW-0597">Phosphoprotein</keyword>
<dbReference type="PROSITE" id="PS51755">
    <property type="entry name" value="OMPR_PHOB"/>
    <property type="match status" value="1"/>
</dbReference>
<dbReference type="InterPro" id="IPR039420">
    <property type="entry name" value="WalR-like"/>
</dbReference>
<dbReference type="Gene3D" id="6.10.250.690">
    <property type="match status" value="1"/>
</dbReference>
<gene>
    <name evidence="10" type="ORF">MOP44_07450</name>
</gene>
<evidence type="ECO:0000256" key="1">
    <source>
        <dbReference type="ARBA" id="ARBA00022553"/>
    </source>
</evidence>
<evidence type="ECO:0000256" key="5">
    <source>
        <dbReference type="ARBA" id="ARBA00023163"/>
    </source>
</evidence>
<dbReference type="FunFam" id="3.40.50.2300:FF:000001">
    <property type="entry name" value="DNA-binding response regulator PhoB"/>
    <property type="match status" value="1"/>
</dbReference>
<dbReference type="PROSITE" id="PS50110">
    <property type="entry name" value="RESPONSE_REGULATORY"/>
    <property type="match status" value="1"/>
</dbReference>
<evidence type="ECO:0000313" key="10">
    <source>
        <dbReference type="EMBL" id="UWZ85771.1"/>
    </source>
</evidence>
<keyword evidence="2" id="KW-0902">Two-component regulatory system</keyword>
<feature type="domain" description="Response regulatory" evidence="8">
    <location>
        <begin position="4"/>
        <end position="117"/>
    </location>
</feature>
<keyword evidence="11" id="KW-1185">Reference proteome</keyword>
<dbReference type="CDD" id="cd00383">
    <property type="entry name" value="trans_reg_C"/>
    <property type="match status" value="1"/>
</dbReference>
<evidence type="ECO:0000256" key="2">
    <source>
        <dbReference type="ARBA" id="ARBA00023012"/>
    </source>
</evidence>
<dbReference type="SMART" id="SM00862">
    <property type="entry name" value="Trans_reg_C"/>
    <property type="match status" value="1"/>
</dbReference>
<protein>
    <submittedName>
        <fullName evidence="10">Response regulator transcription factor</fullName>
    </submittedName>
</protein>
<dbReference type="EMBL" id="CP093313">
    <property type="protein sequence ID" value="UWZ85771.1"/>
    <property type="molecule type" value="Genomic_DNA"/>
</dbReference>
<dbReference type="Gene3D" id="1.10.10.10">
    <property type="entry name" value="Winged helix-like DNA-binding domain superfamily/Winged helix DNA-binding domain"/>
    <property type="match status" value="1"/>
</dbReference>
<dbReference type="Pfam" id="PF00072">
    <property type="entry name" value="Response_reg"/>
    <property type="match status" value="1"/>
</dbReference>
<proteinExistence type="predicted"/>
<accession>A0A9J7BSB9</accession>
<dbReference type="PANTHER" id="PTHR48111">
    <property type="entry name" value="REGULATOR OF RPOS"/>
    <property type="match status" value="1"/>
</dbReference>
<dbReference type="SUPFAM" id="SSF46894">
    <property type="entry name" value="C-terminal effector domain of the bipartite response regulators"/>
    <property type="match status" value="1"/>
</dbReference>
<dbReference type="PANTHER" id="PTHR48111:SF50">
    <property type="entry name" value="KDP OPERON TRANSCRIPTIONAL REGULATORY PROTEIN KDPE"/>
    <property type="match status" value="1"/>
</dbReference>
<dbReference type="Gene3D" id="3.40.50.2300">
    <property type="match status" value="1"/>
</dbReference>
<dbReference type="Proteomes" id="UP001059380">
    <property type="component" value="Chromosome"/>
</dbReference>
<sequence>MSARILVIDDDPQIRRVMRSTLTAHGYQVNDARTGEEGLEELRNSNYDLVLLDMNMPGMGGMETCRMIRSSSEIAIVMLTVNNAERQKVEALDAGADDYVTKPFSTPELLARIRATLRRLPQAPGQANLQPLVAEGVNLDLSSREVTVRGQTSRLTAREFELLSYLLARPNKTLAHRELLQAVWGPDYGDELEYLRVFINRLRKKLEPDPSKPRFLVTDAWAGYRFHLPQ</sequence>
<evidence type="ECO:0000259" key="9">
    <source>
        <dbReference type="PROSITE" id="PS51755"/>
    </source>
</evidence>
<dbReference type="GO" id="GO:0032993">
    <property type="term" value="C:protein-DNA complex"/>
    <property type="evidence" value="ECO:0007669"/>
    <property type="project" value="TreeGrafter"/>
</dbReference>
<feature type="domain" description="OmpR/PhoB-type" evidence="9">
    <location>
        <begin position="129"/>
        <end position="228"/>
    </location>
</feature>
<keyword evidence="4 7" id="KW-0238">DNA-binding</keyword>
<dbReference type="GO" id="GO:0000156">
    <property type="term" value="F:phosphorelay response regulator activity"/>
    <property type="evidence" value="ECO:0007669"/>
    <property type="project" value="TreeGrafter"/>
</dbReference>
<dbReference type="GO" id="GO:0006355">
    <property type="term" value="P:regulation of DNA-templated transcription"/>
    <property type="evidence" value="ECO:0007669"/>
    <property type="project" value="InterPro"/>
</dbReference>
<evidence type="ECO:0000313" key="11">
    <source>
        <dbReference type="Proteomes" id="UP001059380"/>
    </source>
</evidence>
<keyword evidence="3" id="KW-0805">Transcription regulation</keyword>
<dbReference type="GO" id="GO:0000976">
    <property type="term" value="F:transcription cis-regulatory region binding"/>
    <property type="evidence" value="ECO:0007669"/>
    <property type="project" value="TreeGrafter"/>
</dbReference>
<evidence type="ECO:0000256" key="6">
    <source>
        <dbReference type="PROSITE-ProRule" id="PRU00169"/>
    </source>
</evidence>
<dbReference type="InterPro" id="IPR001867">
    <property type="entry name" value="OmpR/PhoB-type_DNA-bd"/>
</dbReference>
<name>A0A9J7BSB9_9BACT</name>